<sequence>MYFKDNGPRVAVLYHGNFGSACDRAFIAGLFEQAGYSYLLPEYAGYSNDNGKPSHERIKKDVEHAVDFLRTRNFSEVVVVGESVGDRFASYHASLLPPKKLLLISSFTTLVDIAREAFWFYPISLLVRDEFDNAHLLEDFQKEVVLLHGDKDDIIPLALGQKLFAQLTTPHKKMIIIPGAGHNDLFAFPETYQAIDDFLKEGQ</sequence>
<evidence type="ECO:0008006" key="3">
    <source>
        <dbReference type="Google" id="ProtNLM"/>
    </source>
</evidence>
<dbReference type="PANTHER" id="PTHR12277">
    <property type="entry name" value="ALPHA/BETA HYDROLASE DOMAIN-CONTAINING PROTEIN"/>
    <property type="match status" value="1"/>
</dbReference>
<gene>
    <name evidence="1" type="ORF">A2937_00205</name>
</gene>
<dbReference type="AlphaFoldDB" id="A0A1G2SFF4"/>
<organism evidence="1 2">
    <name type="scientific">Candidatus Yonathbacteria bacterium RIFCSPLOWO2_01_FULL_47_33b</name>
    <dbReference type="NCBI Taxonomy" id="1802727"/>
    <lineage>
        <taxon>Bacteria</taxon>
        <taxon>Candidatus Yonathiibacteriota</taxon>
    </lineage>
</organism>
<reference evidence="1 2" key="1">
    <citation type="journal article" date="2016" name="Nat. Commun.">
        <title>Thousands of microbial genomes shed light on interconnected biogeochemical processes in an aquifer system.</title>
        <authorList>
            <person name="Anantharaman K."/>
            <person name="Brown C.T."/>
            <person name="Hug L.A."/>
            <person name="Sharon I."/>
            <person name="Castelle C.J."/>
            <person name="Probst A.J."/>
            <person name="Thomas B.C."/>
            <person name="Singh A."/>
            <person name="Wilkins M.J."/>
            <person name="Karaoz U."/>
            <person name="Brodie E.L."/>
            <person name="Williams K.H."/>
            <person name="Hubbard S.S."/>
            <person name="Banfield J.F."/>
        </authorList>
    </citation>
    <scope>NUCLEOTIDE SEQUENCE [LARGE SCALE GENOMIC DNA]</scope>
</reference>
<dbReference type="PROSITE" id="PS51257">
    <property type="entry name" value="PROKAR_LIPOPROTEIN"/>
    <property type="match status" value="1"/>
</dbReference>
<evidence type="ECO:0000313" key="1">
    <source>
        <dbReference type="EMBL" id="OHA83518.1"/>
    </source>
</evidence>
<dbReference type="STRING" id="1802727.A2937_00205"/>
<dbReference type="InterPro" id="IPR029058">
    <property type="entry name" value="AB_hydrolase_fold"/>
</dbReference>
<protein>
    <recommendedName>
        <fullName evidence="3">Serine aminopeptidase S33 domain-containing protein</fullName>
    </recommendedName>
</protein>
<dbReference type="SUPFAM" id="SSF53474">
    <property type="entry name" value="alpha/beta-Hydrolases"/>
    <property type="match status" value="1"/>
</dbReference>
<dbReference type="Gene3D" id="3.40.50.1820">
    <property type="entry name" value="alpha/beta hydrolase"/>
    <property type="match status" value="1"/>
</dbReference>
<evidence type="ECO:0000313" key="2">
    <source>
        <dbReference type="Proteomes" id="UP000177987"/>
    </source>
</evidence>
<proteinExistence type="predicted"/>
<dbReference type="EMBL" id="MHUW01000016">
    <property type="protein sequence ID" value="OHA83518.1"/>
    <property type="molecule type" value="Genomic_DNA"/>
</dbReference>
<dbReference type="Proteomes" id="UP000177987">
    <property type="component" value="Unassembled WGS sequence"/>
</dbReference>
<name>A0A1G2SFF4_9BACT</name>
<accession>A0A1G2SFF4</accession>
<comment type="caution">
    <text evidence="1">The sequence shown here is derived from an EMBL/GenBank/DDBJ whole genome shotgun (WGS) entry which is preliminary data.</text>
</comment>